<dbReference type="Proteomes" id="UP000472271">
    <property type="component" value="Chromosome 18"/>
</dbReference>
<dbReference type="GO" id="GO:0045087">
    <property type="term" value="P:innate immune response"/>
    <property type="evidence" value="ECO:0007669"/>
    <property type="project" value="TreeGrafter"/>
</dbReference>
<proteinExistence type="predicted"/>
<evidence type="ECO:0000313" key="1">
    <source>
        <dbReference type="Ensembl" id="ENSSORP00005026653.1"/>
    </source>
</evidence>
<dbReference type="InParanoid" id="A0A673AD14"/>
<dbReference type="PANTHER" id="PTHR46747">
    <property type="entry name" value="ALPHA-PROTEIN KINASE 1"/>
    <property type="match status" value="1"/>
</dbReference>
<accession>A0A673AD14</accession>
<dbReference type="PANTHER" id="PTHR46747:SF1">
    <property type="entry name" value="ALPHA-PROTEIN KINASE 1"/>
    <property type="match status" value="1"/>
</dbReference>
<dbReference type="GO" id="GO:0005929">
    <property type="term" value="C:cilium"/>
    <property type="evidence" value="ECO:0007669"/>
    <property type="project" value="TreeGrafter"/>
</dbReference>
<evidence type="ECO:0000313" key="2">
    <source>
        <dbReference type="Proteomes" id="UP000472271"/>
    </source>
</evidence>
<dbReference type="InterPro" id="IPR043529">
    <property type="entry name" value="ALPK1"/>
</dbReference>
<keyword evidence="2" id="KW-1185">Reference proteome</keyword>
<reference evidence="1" key="1">
    <citation type="submission" date="2019-06" db="EMBL/GenBank/DDBJ databases">
        <authorList>
            <consortium name="Wellcome Sanger Institute Data Sharing"/>
        </authorList>
    </citation>
    <scope>NUCLEOTIDE SEQUENCE [LARGE SCALE GENOMIC DNA]</scope>
</reference>
<dbReference type="GO" id="GO:0004674">
    <property type="term" value="F:protein serine/threonine kinase activity"/>
    <property type="evidence" value="ECO:0007669"/>
    <property type="project" value="InterPro"/>
</dbReference>
<name>A0A673AD14_9TELE</name>
<organism evidence="1 2">
    <name type="scientific">Sphaeramia orbicularis</name>
    <name type="common">orbiculate cardinalfish</name>
    <dbReference type="NCBI Taxonomy" id="375764"/>
    <lineage>
        <taxon>Eukaryota</taxon>
        <taxon>Metazoa</taxon>
        <taxon>Chordata</taxon>
        <taxon>Craniata</taxon>
        <taxon>Vertebrata</taxon>
        <taxon>Euteleostomi</taxon>
        <taxon>Actinopterygii</taxon>
        <taxon>Neopterygii</taxon>
        <taxon>Teleostei</taxon>
        <taxon>Neoteleostei</taxon>
        <taxon>Acanthomorphata</taxon>
        <taxon>Gobiaria</taxon>
        <taxon>Kurtiformes</taxon>
        <taxon>Apogonoidei</taxon>
        <taxon>Apogonidae</taxon>
        <taxon>Apogoninae</taxon>
        <taxon>Sphaeramia</taxon>
    </lineage>
</organism>
<reference evidence="1" key="2">
    <citation type="submission" date="2025-08" db="UniProtKB">
        <authorList>
            <consortium name="Ensembl"/>
        </authorList>
    </citation>
    <scope>IDENTIFICATION</scope>
</reference>
<dbReference type="Ensembl" id="ENSSORT00005027435.1">
    <property type="protein sequence ID" value="ENSSORP00005026653.1"/>
    <property type="gene ID" value="ENSSORG00005012768.1"/>
</dbReference>
<dbReference type="GO" id="GO:0002753">
    <property type="term" value="P:cytoplasmic pattern recognition receptor signaling pathway"/>
    <property type="evidence" value="ECO:0007669"/>
    <property type="project" value="TreeGrafter"/>
</dbReference>
<reference evidence="1" key="3">
    <citation type="submission" date="2025-09" db="UniProtKB">
        <authorList>
            <consortium name="Ensembl"/>
        </authorList>
    </citation>
    <scope>IDENTIFICATION</scope>
</reference>
<protein>
    <submittedName>
        <fullName evidence="1">Uncharacterized protein</fullName>
    </submittedName>
</protein>
<dbReference type="AlphaFoldDB" id="A0A673AD14"/>
<sequence>MKWPFVPEKWQYKQAVGANDKTNLSDLIRQHLPQLLAFLKASIVAKEVHSALSVAFLMDRFLYWTDESTRLLKITKLLHAHHRDVPLAPQLVIRQARVHLNSGIV</sequence>
<dbReference type="GO" id="GO:0048029">
    <property type="term" value="F:monosaccharide binding"/>
    <property type="evidence" value="ECO:0007669"/>
    <property type="project" value="TreeGrafter"/>
</dbReference>